<gene>
    <name evidence="2" type="ORF">TREES_T100008302</name>
</gene>
<sequence>MLWDSEKCAAFQDVGPPGTQQEDSVHRCHSSSEGLSHSFRPLGAVARSFRFRFRGPEYQSIDLGCVRKQKVNGGSGPALSRSTQSRVPSVVLATHWLGKS</sequence>
<dbReference type="AlphaFoldDB" id="L9LBG6"/>
<keyword evidence="3" id="KW-1185">Reference proteome</keyword>
<dbReference type="EMBL" id="KB320434">
    <property type="protein sequence ID" value="ELW72253.1"/>
    <property type="molecule type" value="Genomic_DNA"/>
</dbReference>
<reference evidence="3" key="2">
    <citation type="journal article" date="2013" name="Nat. Commun.">
        <title>Genome of the Chinese tree shrew.</title>
        <authorList>
            <person name="Fan Y."/>
            <person name="Huang Z.Y."/>
            <person name="Cao C.C."/>
            <person name="Chen C.S."/>
            <person name="Chen Y.X."/>
            <person name="Fan D.D."/>
            <person name="He J."/>
            <person name="Hou H.L."/>
            <person name="Hu L."/>
            <person name="Hu X.T."/>
            <person name="Jiang X.T."/>
            <person name="Lai R."/>
            <person name="Lang Y.S."/>
            <person name="Liang B."/>
            <person name="Liao S.G."/>
            <person name="Mu D."/>
            <person name="Ma Y.Y."/>
            <person name="Niu Y.Y."/>
            <person name="Sun X.Q."/>
            <person name="Xia J.Q."/>
            <person name="Xiao J."/>
            <person name="Xiong Z.Q."/>
            <person name="Xu L."/>
            <person name="Yang L."/>
            <person name="Zhang Y."/>
            <person name="Zhao W."/>
            <person name="Zhao X.D."/>
            <person name="Zheng Y.T."/>
            <person name="Zhou J.M."/>
            <person name="Zhu Y.B."/>
            <person name="Zhang G.J."/>
            <person name="Wang J."/>
            <person name="Yao Y.G."/>
        </authorList>
    </citation>
    <scope>NUCLEOTIDE SEQUENCE [LARGE SCALE GENOMIC DNA]</scope>
</reference>
<organism evidence="2 3">
    <name type="scientific">Tupaia chinensis</name>
    <name type="common">Chinese tree shrew</name>
    <name type="synonym">Tupaia belangeri chinensis</name>
    <dbReference type="NCBI Taxonomy" id="246437"/>
    <lineage>
        <taxon>Eukaryota</taxon>
        <taxon>Metazoa</taxon>
        <taxon>Chordata</taxon>
        <taxon>Craniata</taxon>
        <taxon>Vertebrata</taxon>
        <taxon>Euteleostomi</taxon>
        <taxon>Mammalia</taxon>
        <taxon>Eutheria</taxon>
        <taxon>Euarchontoglires</taxon>
        <taxon>Scandentia</taxon>
        <taxon>Tupaiidae</taxon>
        <taxon>Tupaia</taxon>
    </lineage>
</organism>
<evidence type="ECO:0000256" key="1">
    <source>
        <dbReference type="SAM" id="MobiDB-lite"/>
    </source>
</evidence>
<name>L9LBG6_TUPCH</name>
<reference evidence="3" key="1">
    <citation type="submission" date="2012-07" db="EMBL/GenBank/DDBJ databases">
        <title>Genome of the Chinese tree shrew, a rising model animal genetically related to primates.</title>
        <authorList>
            <person name="Zhang G."/>
            <person name="Fan Y."/>
            <person name="Yao Y."/>
            <person name="Huang Z."/>
        </authorList>
    </citation>
    <scope>NUCLEOTIDE SEQUENCE [LARGE SCALE GENOMIC DNA]</scope>
</reference>
<protein>
    <submittedName>
        <fullName evidence="2">Uncharacterized protein</fullName>
    </submittedName>
</protein>
<accession>L9LBG6</accession>
<dbReference type="InParanoid" id="L9LBG6"/>
<evidence type="ECO:0000313" key="2">
    <source>
        <dbReference type="EMBL" id="ELW72253.1"/>
    </source>
</evidence>
<dbReference type="Proteomes" id="UP000011518">
    <property type="component" value="Unassembled WGS sequence"/>
</dbReference>
<proteinExistence type="predicted"/>
<evidence type="ECO:0000313" key="3">
    <source>
        <dbReference type="Proteomes" id="UP000011518"/>
    </source>
</evidence>
<feature type="region of interest" description="Disordered" evidence="1">
    <location>
        <begin position="13"/>
        <end position="36"/>
    </location>
</feature>